<feature type="compositionally biased region" description="Basic and acidic residues" evidence="1">
    <location>
        <begin position="155"/>
        <end position="173"/>
    </location>
</feature>
<reference evidence="5 6" key="1">
    <citation type="journal article" date="2020" name="Nat. Food">
        <title>A phased Vanilla planifolia genome enables genetic improvement of flavour and production.</title>
        <authorList>
            <person name="Hasing T."/>
            <person name="Tang H."/>
            <person name="Brym M."/>
            <person name="Khazi F."/>
            <person name="Huang T."/>
            <person name="Chambers A.H."/>
        </authorList>
    </citation>
    <scope>NUCLEOTIDE SEQUENCE [LARGE SCALE GENOMIC DNA]</scope>
    <source>
        <tissue evidence="5">Leaf</tissue>
    </source>
</reference>
<dbReference type="PANTHER" id="PTHR34200:SF2">
    <property type="entry name" value="TRANSMEMBRANE PROTEIN"/>
    <property type="match status" value="1"/>
</dbReference>
<sequence>MGNNSKLFSVAIVAFFLVMVVLSKASSESKLRDLVEEEKKDGKSDERLKAVPSSPSVPPPTVKSPATGQTQSSPPISFNSPPNSRNSDSRSPKSPPLSDNSAKLEPPTDKKDPGTPKQQQDNAIQSPPKTDDHKAQGAPEKGNDKPPQSPQIDTEVEKAKVPVKAPEKEEERAPQPLKDGIGSKGNEVKPKTGNLSYKNCSSTDTSNSLCHIGALVACLSQSGTKSVESFFLVENTGTDDLKVSLTVPNNIEVNLKNLILTKHSFQEVRFKTNSSKSLKIILNAGEGDCVLQTRATISDSLPIPLFPTYALQVRPVHGLFVLFATIVLAGGTWACCKLRKQRRKVDTGIPYQQLEMATNAQSASLAVGASPADRWDQSWDDDWDDEEAVRPSVKLPTEMFRRTVFLQDRAVIVKMVGRLIGMTSLYGHDKGIICTSNLVGLHIGSLLGSSPDHGNIDLCLHNLISFRKKADYGQEHLSLIHLI</sequence>
<protein>
    <recommendedName>
        <fullName evidence="4">DUF7356 domain-containing protein</fullName>
    </recommendedName>
</protein>
<evidence type="ECO:0000256" key="1">
    <source>
        <dbReference type="SAM" id="MobiDB-lite"/>
    </source>
</evidence>
<evidence type="ECO:0000256" key="2">
    <source>
        <dbReference type="SAM" id="Phobius"/>
    </source>
</evidence>
<feature type="compositionally biased region" description="Polar residues" evidence="1">
    <location>
        <begin position="118"/>
        <end position="128"/>
    </location>
</feature>
<dbReference type="EMBL" id="JADCNM010000007">
    <property type="protein sequence ID" value="KAG0475398.1"/>
    <property type="molecule type" value="Genomic_DNA"/>
</dbReference>
<name>A0A835QVS6_VANPL</name>
<dbReference type="OrthoDB" id="785602at2759"/>
<gene>
    <name evidence="5" type="ORF">HPP92_015084</name>
</gene>
<comment type="caution">
    <text evidence="5">The sequence shown here is derived from an EMBL/GenBank/DDBJ whole genome shotgun (WGS) entry which is preliminary data.</text>
</comment>
<organism evidence="5 6">
    <name type="scientific">Vanilla planifolia</name>
    <name type="common">Vanilla</name>
    <dbReference type="NCBI Taxonomy" id="51239"/>
    <lineage>
        <taxon>Eukaryota</taxon>
        <taxon>Viridiplantae</taxon>
        <taxon>Streptophyta</taxon>
        <taxon>Embryophyta</taxon>
        <taxon>Tracheophyta</taxon>
        <taxon>Spermatophyta</taxon>
        <taxon>Magnoliopsida</taxon>
        <taxon>Liliopsida</taxon>
        <taxon>Asparagales</taxon>
        <taxon>Orchidaceae</taxon>
        <taxon>Vanilloideae</taxon>
        <taxon>Vanilleae</taxon>
        <taxon>Vanilla</taxon>
    </lineage>
</organism>
<keyword evidence="2" id="KW-0812">Transmembrane</keyword>
<evidence type="ECO:0000313" key="5">
    <source>
        <dbReference type="EMBL" id="KAG0475398.1"/>
    </source>
</evidence>
<keyword evidence="2" id="KW-0472">Membrane</keyword>
<feature type="chain" id="PRO_5032846312" description="DUF7356 domain-containing protein" evidence="3">
    <location>
        <begin position="26"/>
        <end position="483"/>
    </location>
</feature>
<dbReference type="AlphaFoldDB" id="A0A835QVS6"/>
<feature type="signal peptide" evidence="3">
    <location>
        <begin position="1"/>
        <end position="25"/>
    </location>
</feature>
<evidence type="ECO:0000259" key="4">
    <source>
        <dbReference type="Pfam" id="PF24053"/>
    </source>
</evidence>
<evidence type="ECO:0000256" key="3">
    <source>
        <dbReference type="SAM" id="SignalP"/>
    </source>
</evidence>
<dbReference type="PANTHER" id="PTHR34200">
    <property type="entry name" value="DENTIN SIALOPHOSPHOPROTEIN-LIKE ISOFORM X1"/>
    <property type="match status" value="1"/>
</dbReference>
<feature type="domain" description="DUF7356" evidence="4">
    <location>
        <begin position="198"/>
        <end position="296"/>
    </location>
</feature>
<dbReference type="Proteomes" id="UP000639772">
    <property type="component" value="Chromosome 7"/>
</dbReference>
<keyword evidence="2" id="KW-1133">Transmembrane helix</keyword>
<evidence type="ECO:0000313" key="6">
    <source>
        <dbReference type="Proteomes" id="UP000639772"/>
    </source>
</evidence>
<feature type="compositionally biased region" description="Basic and acidic residues" evidence="1">
    <location>
        <begin position="27"/>
        <end position="49"/>
    </location>
</feature>
<feature type="compositionally biased region" description="Low complexity" evidence="1">
    <location>
        <begin position="63"/>
        <end position="86"/>
    </location>
</feature>
<keyword evidence="3" id="KW-0732">Signal</keyword>
<feature type="transmembrane region" description="Helical" evidence="2">
    <location>
        <begin position="316"/>
        <end position="336"/>
    </location>
</feature>
<accession>A0A835QVS6</accession>
<dbReference type="InterPro" id="IPR055780">
    <property type="entry name" value="DUF7356"/>
</dbReference>
<proteinExistence type="predicted"/>
<feature type="region of interest" description="Disordered" evidence="1">
    <location>
        <begin position="27"/>
        <end position="190"/>
    </location>
</feature>
<dbReference type="Pfam" id="PF24053">
    <property type="entry name" value="DUF7356"/>
    <property type="match status" value="1"/>
</dbReference>